<protein>
    <submittedName>
        <fullName evidence="3">LLM class flavin-dependent oxidoreductase</fullName>
    </submittedName>
</protein>
<evidence type="ECO:0000256" key="1">
    <source>
        <dbReference type="ARBA" id="ARBA00007789"/>
    </source>
</evidence>
<evidence type="ECO:0000313" key="3">
    <source>
        <dbReference type="EMBL" id="MFL9877373.1"/>
    </source>
</evidence>
<dbReference type="Gene3D" id="3.20.20.30">
    <property type="entry name" value="Luciferase-like domain"/>
    <property type="match status" value="1"/>
</dbReference>
<sequence>MSVSTSKSADSADSFNFASTPGSFRLSVLDQAPVSEGMSGAQALKNAVDLATLADRLGYYRYWVAEHHGTTSLACASPEVLIGPIAAATSRLRLGSGGVMLPHYSPLKVAESFSMLSGLYPGRIDLGVGRAPGSDSLTASALQRDRRQRPQDDFPEQLNELLGYLWDELPEDHPFARLSSLPGSPELIQPWMLGSSAQSGIWAAELGLPYMFADFIHAAGEPVAERYRRDFVPSPRFPSPRQGVALQVICADTDEEARLLATSYGMRLIHMHSGRRLDKIPSVETALKFFEEYNLPPSTLPSGRRAVVGSPAKVKEQIEVLAAAYGADEVMIVTIIHEHAARKRSYELIAQEFGLF</sequence>
<comment type="caution">
    <text evidence="3">The sequence shown here is derived from an EMBL/GenBank/DDBJ whole genome shotgun (WGS) entry which is preliminary data.</text>
</comment>
<accession>A0ABW8Z3D2</accession>
<dbReference type="PANTHER" id="PTHR30137:SF6">
    <property type="entry name" value="LUCIFERASE-LIKE MONOOXYGENASE"/>
    <property type="match status" value="1"/>
</dbReference>
<name>A0ABW8Z3D2_9BURK</name>
<dbReference type="RefSeq" id="WP_408165586.1">
    <property type="nucleotide sequence ID" value="NZ_JAQQFR010000002.1"/>
</dbReference>
<dbReference type="EMBL" id="JAQQFR010000002">
    <property type="protein sequence ID" value="MFL9877373.1"/>
    <property type="molecule type" value="Genomic_DNA"/>
</dbReference>
<keyword evidence="4" id="KW-1185">Reference proteome</keyword>
<organism evidence="3 4">
    <name type="scientific">Herbaspirillum rhizosphaerae</name>
    <dbReference type="NCBI Taxonomy" id="346179"/>
    <lineage>
        <taxon>Bacteria</taxon>
        <taxon>Pseudomonadati</taxon>
        <taxon>Pseudomonadota</taxon>
        <taxon>Betaproteobacteria</taxon>
        <taxon>Burkholderiales</taxon>
        <taxon>Oxalobacteraceae</taxon>
        <taxon>Herbaspirillum</taxon>
    </lineage>
</organism>
<dbReference type="SUPFAM" id="SSF51679">
    <property type="entry name" value="Bacterial luciferase-like"/>
    <property type="match status" value="1"/>
</dbReference>
<reference evidence="3 4" key="1">
    <citation type="journal article" date="2024" name="Chem. Sci.">
        <title>Discovery of megapolipeptins by genome mining of a Burkholderiales bacteria collection.</title>
        <authorList>
            <person name="Paulo B.S."/>
            <person name="Recchia M.J.J."/>
            <person name="Lee S."/>
            <person name="Fergusson C.H."/>
            <person name="Romanowski S.B."/>
            <person name="Hernandez A."/>
            <person name="Krull N."/>
            <person name="Liu D.Y."/>
            <person name="Cavanagh H."/>
            <person name="Bos A."/>
            <person name="Gray C.A."/>
            <person name="Murphy B.T."/>
            <person name="Linington R.G."/>
            <person name="Eustaquio A.S."/>
        </authorList>
    </citation>
    <scope>NUCLEOTIDE SEQUENCE [LARGE SCALE GENOMIC DNA]</scope>
    <source>
        <strain evidence="3 4">RL21-008-BIB-B</strain>
    </source>
</reference>
<gene>
    <name evidence="3" type="ORF">PQR63_03200</name>
</gene>
<dbReference type="InterPro" id="IPR036661">
    <property type="entry name" value="Luciferase-like_sf"/>
</dbReference>
<feature type="domain" description="Luciferase-like" evidence="2">
    <location>
        <begin position="27"/>
        <end position="324"/>
    </location>
</feature>
<dbReference type="InterPro" id="IPR011251">
    <property type="entry name" value="Luciferase-like_dom"/>
</dbReference>
<dbReference type="Pfam" id="PF00296">
    <property type="entry name" value="Bac_luciferase"/>
    <property type="match status" value="1"/>
</dbReference>
<evidence type="ECO:0000259" key="2">
    <source>
        <dbReference type="Pfam" id="PF00296"/>
    </source>
</evidence>
<dbReference type="NCBIfam" id="TIGR03558">
    <property type="entry name" value="oxido_grp_1"/>
    <property type="match status" value="1"/>
</dbReference>
<dbReference type="InterPro" id="IPR019949">
    <property type="entry name" value="CmoO-like"/>
</dbReference>
<dbReference type="InterPro" id="IPR050766">
    <property type="entry name" value="Bact_Lucif_Oxidored"/>
</dbReference>
<dbReference type="Proteomes" id="UP001629214">
    <property type="component" value="Unassembled WGS sequence"/>
</dbReference>
<proteinExistence type="predicted"/>
<dbReference type="PANTHER" id="PTHR30137">
    <property type="entry name" value="LUCIFERASE-LIKE MONOOXYGENASE"/>
    <property type="match status" value="1"/>
</dbReference>
<comment type="similarity">
    <text evidence="1">To bacterial alkanal monooxygenase alpha and beta chains.</text>
</comment>
<evidence type="ECO:0000313" key="4">
    <source>
        <dbReference type="Proteomes" id="UP001629214"/>
    </source>
</evidence>